<dbReference type="EC" id="3.2.1.21" evidence="3 10"/>
<keyword evidence="7 10" id="KW-0326">Glycosidase</keyword>
<dbReference type="SUPFAM" id="SSF51445">
    <property type="entry name" value="(Trans)glycosidases"/>
    <property type="match status" value="1"/>
</dbReference>
<name>A0ABW3PYE6_9BACL</name>
<evidence type="ECO:0000256" key="7">
    <source>
        <dbReference type="ARBA" id="ARBA00023295"/>
    </source>
</evidence>
<dbReference type="Proteomes" id="UP001597169">
    <property type="component" value="Unassembled WGS sequence"/>
</dbReference>
<dbReference type="GO" id="GO:0008422">
    <property type="term" value="F:beta-glucosidase activity"/>
    <property type="evidence" value="ECO:0007669"/>
    <property type="project" value="UniProtKB-EC"/>
</dbReference>
<evidence type="ECO:0000313" key="12">
    <source>
        <dbReference type="Proteomes" id="UP001597169"/>
    </source>
</evidence>
<keyword evidence="5" id="KW-0136">Cellulose degradation</keyword>
<comment type="similarity">
    <text evidence="2 10">Belongs to the glycosyl hydrolase 1 family.</text>
</comment>
<organism evidence="11 12">
    <name type="scientific">Paenibacillus provencensis</name>
    <dbReference type="NCBI Taxonomy" id="441151"/>
    <lineage>
        <taxon>Bacteria</taxon>
        <taxon>Bacillati</taxon>
        <taxon>Bacillota</taxon>
        <taxon>Bacilli</taxon>
        <taxon>Bacillales</taxon>
        <taxon>Paenibacillaceae</taxon>
        <taxon>Paenibacillus</taxon>
    </lineage>
</organism>
<dbReference type="PANTHER" id="PTHR10353">
    <property type="entry name" value="GLYCOSYL HYDROLASE"/>
    <property type="match status" value="1"/>
</dbReference>
<evidence type="ECO:0000256" key="8">
    <source>
        <dbReference type="ARBA" id="ARBA00023326"/>
    </source>
</evidence>
<dbReference type="InterPro" id="IPR017736">
    <property type="entry name" value="Glyco_hydro_1_beta-glucosidase"/>
</dbReference>
<dbReference type="InterPro" id="IPR018120">
    <property type="entry name" value="Glyco_hydro_1_AS"/>
</dbReference>
<dbReference type="PROSITE" id="PS00653">
    <property type="entry name" value="GLYCOSYL_HYDROL_F1_2"/>
    <property type="match status" value="1"/>
</dbReference>
<keyword evidence="8" id="KW-0624">Polysaccharide degradation</keyword>
<evidence type="ECO:0000256" key="9">
    <source>
        <dbReference type="PROSITE-ProRule" id="PRU10055"/>
    </source>
</evidence>
<evidence type="ECO:0000256" key="1">
    <source>
        <dbReference type="ARBA" id="ARBA00000448"/>
    </source>
</evidence>
<evidence type="ECO:0000256" key="2">
    <source>
        <dbReference type="ARBA" id="ARBA00010838"/>
    </source>
</evidence>
<evidence type="ECO:0000313" key="11">
    <source>
        <dbReference type="EMBL" id="MFD1131062.1"/>
    </source>
</evidence>
<dbReference type="InterPro" id="IPR033132">
    <property type="entry name" value="GH_1_N_CS"/>
</dbReference>
<proteinExistence type="inferred from homology"/>
<dbReference type="Pfam" id="PF00232">
    <property type="entry name" value="Glyco_hydro_1"/>
    <property type="match status" value="1"/>
</dbReference>
<keyword evidence="6" id="KW-0119">Carbohydrate metabolism</keyword>
<dbReference type="Gene3D" id="3.20.20.80">
    <property type="entry name" value="Glycosidases"/>
    <property type="match status" value="1"/>
</dbReference>
<evidence type="ECO:0000256" key="4">
    <source>
        <dbReference type="ARBA" id="ARBA00022801"/>
    </source>
</evidence>
<sequence length="449" mass="51543">MTIFQFSKDFKWGTATAAYQIEGSATADGRGPSIWDTFAKTPGKVFNGDNGDMACDSYHRYEEDIALMNQLGIQSYRFSVSWSRILPDGDGEINQAGLDYYHRFVDKLLENGIEPFCTLYHWDLPQTLQDAGGWESSRTVEAFVKFSEIMYREFNGKIKSWLTFNEPWCIAFLSNLLGAHAPGNRDLQTALNVGHGLLLAHGKSVKKFRELGTEGKIGIAPNMEWAVPYSKSEADKAASERHIAWFADWFLDPVFKGEYPHFMVDWFEQAGAKVDVKPGDMEIISQPIDHLGINYYTMSVDRYNPDSGVLGFEQVDMGLIQTDIGWPVESRGLYEALHYLQKYGNIDIYITENGACINDEVENGQVKDFRRISYLQQHIAQIHRAITDGIQVKGYMAWSMMDNFEWAEGYRMRFGLVHVDYRSLVRTPKESFYWYQNVIRNNWLETRPV</sequence>
<feature type="active site" description="Nucleophile" evidence="9">
    <location>
        <position position="352"/>
    </location>
</feature>
<evidence type="ECO:0000256" key="6">
    <source>
        <dbReference type="ARBA" id="ARBA00023277"/>
    </source>
</evidence>
<gene>
    <name evidence="11" type="ORF">ACFQ3J_23280</name>
</gene>
<keyword evidence="12" id="KW-1185">Reference proteome</keyword>
<dbReference type="InterPro" id="IPR001360">
    <property type="entry name" value="Glyco_hydro_1"/>
</dbReference>
<keyword evidence="4 10" id="KW-0378">Hydrolase</keyword>
<accession>A0ABW3PYE6</accession>
<dbReference type="PROSITE" id="PS00572">
    <property type="entry name" value="GLYCOSYL_HYDROL_F1_1"/>
    <property type="match status" value="1"/>
</dbReference>
<comment type="catalytic activity">
    <reaction evidence="1 10">
        <text>Hydrolysis of terminal, non-reducing beta-D-glucosyl residues with release of beta-D-glucose.</text>
        <dbReference type="EC" id="3.2.1.21"/>
    </reaction>
</comment>
<dbReference type="PRINTS" id="PR00131">
    <property type="entry name" value="GLHYDRLASE1"/>
</dbReference>
<evidence type="ECO:0000256" key="5">
    <source>
        <dbReference type="ARBA" id="ARBA00023001"/>
    </source>
</evidence>
<dbReference type="NCBIfam" id="TIGR03356">
    <property type="entry name" value="BGL"/>
    <property type="match status" value="1"/>
</dbReference>
<comment type="caution">
    <text evidence="11">The sequence shown here is derived from an EMBL/GenBank/DDBJ whole genome shotgun (WGS) entry which is preliminary data.</text>
</comment>
<reference evidence="12" key="1">
    <citation type="journal article" date="2019" name="Int. J. Syst. Evol. Microbiol.">
        <title>The Global Catalogue of Microorganisms (GCM) 10K type strain sequencing project: providing services to taxonomists for standard genome sequencing and annotation.</title>
        <authorList>
            <consortium name="The Broad Institute Genomics Platform"/>
            <consortium name="The Broad Institute Genome Sequencing Center for Infectious Disease"/>
            <person name="Wu L."/>
            <person name="Ma J."/>
        </authorList>
    </citation>
    <scope>NUCLEOTIDE SEQUENCE [LARGE SCALE GENOMIC DNA]</scope>
    <source>
        <strain evidence="12">CCUG 53519</strain>
    </source>
</reference>
<evidence type="ECO:0000256" key="3">
    <source>
        <dbReference type="ARBA" id="ARBA00012744"/>
    </source>
</evidence>
<dbReference type="EMBL" id="JBHTKX010000006">
    <property type="protein sequence ID" value="MFD1131062.1"/>
    <property type="molecule type" value="Genomic_DNA"/>
</dbReference>
<evidence type="ECO:0000256" key="10">
    <source>
        <dbReference type="RuleBase" id="RU361175"/>
    </source>
</evidence>
<dbReference type="RefSeq" id="WP_251584548.1">
    <property type="nucleotide sequence ID" value="NZ_JBHTKX010000006.1"/>
</dbReference>
<dbReference type="InterPro" id="IPR017853">
    <property type="entry name" value="GH"/>
</dbReference>
<protein>
    <recommendedName>
        <fullName evidence="3 10">Beta-glucosidase</fullName>
        <ecNumber evidence="3 10">3.2.1.21</ecNumber>
    </recommendedName>
</protein>
<dbReference type="PANTHER" id="PTHR10353:SF36">
    <property type="entry name" value="LP05116P"/>
    <property type="match status" value="1"/>
</dbReference>